<name>A0A923NJR3_9FIRM</name>
<evidence type="ECO:0000259" key="3">
    <source>
        <dbReference type="Pfam" id="PF03061"/>
    </source>
</evidence>
<dbReference type="CDD" id="cd03443">
    <property type="entry name" value="PaaI_thioesterase"/>
    <property type="match status" value="1"/>
</dbReference>
<evidence type="ECO:0000256" key="1">
    <source>
        <dbReference type="ARBA" id="ARBA00008324"/>
    </source>
</evidence>
<dbReference type="GO" id="GO:0047617">
    <property type="term" value="F:fatty acyl-CoA hydrolase activity"/>
    <property type="evidence" value="ECO:0007669"/>
    <property type="project" value="InterPro"/>
</dbReference>
<comment type="caution">
    <text evidence="4">The sequence shown here is derived from an EMBL/GenBank/DDBJ whole genome shotgun (WGS) entry which is preliminary data.</text>
</comment>
<dbReference type="Proteomes" id="UP000602647">
    <property type="component" value="Unassembled WGS sequence"/>
</dbReference>
<dbReference type="PANTHER" id="PTHR21660">
    <property type="entry name" value="THIOESTERASE SUPERFAMILY MEMBER-RELATED"/>
    <property type="match status" value="1"/>
</dbReference>
<dbReference type="AlphaFoldDB" id="A0A923NJR3"/>
<dbReference type="EMBL" id="JACRYT010000012">
    <property type="protein sequence ID" value="MBC6680358.1"/>
    <property type="molecule type" value="Genomic_DNA"/>
</dbReference>
<dbReference type="InterPro" id="IPR039298">
    <property type="entry name" value="ACOT13"/>
</dbReference>
<dbReference type="PANTHER" id="PTHR21660:SF1">
    <property type="entry name" value="ACYL-COENZYME A THIOESTERASE 13"/>
    <property type="match status" value="1"/>
</dbReference>
<feature type="domain" description="Thioesterase" evidence="3">
    <location>
        <begin position="58"/>
        <end position="133"/>
    </location>
</feature>
<dbReference type="SUPFAM" id="SSF54637">
    <property type="entry name" value="Thioesterase/thiol ester dehydrase-isomerase"/>
    <property type="match status" value="1"/>
</dbReference>
<dbReference type="RefSeq" id="WP_187303455.1">
    <property type="nucleotide sequence ID" value="NZ_CBCTON010000025.1"/>
</dbReference>
<organism evidence="4 5">
    <name type="scientific">Zhenpiania hominis</name>
    <dbReference type="NCBI Taxonomy" id="2763644"/>
    <lineage>
        <taxon>Bacteria</taxon>
        <taxon>Bacillati</taxon>
        <taxon>Bacillota</taxon>
        <taxon>Clostridia</taxon>
        <taxon>Peptostreptococcales</taxon>
        <taxon>Anaerovoracaceae</taxon>
        <taxon>Zhenpiania</taxon>
    </lineage>
</organism>
<dbReference type="Gene3D" id="3.10.129.10">
    <property type="entry name" value="Hotdog Thioesterase"/>
    <property type="match status" value="1"/>
</dbReference>
<dbReference type="Pfam" id="PF03061">
    <property type="entry name" value="4HBT"/>
    <property type="match status" value="1"/>
</dbReference>
<dbReference type="InterPro" id="IPR029069">
    <property type="entry name" value="HotDog_dom_sf"/>
</dbReference>
<keyword evidence="2" id="KW-0378">Hydrolase</keyword>
<evidence type="ECO:0000313" key="4">
    <source>
        <dbReference type="EMBL" id="MBC6680358.1"/>
    </source>
</evidence>
<sequence>MDGQQTMERYLDKTMYENNEQQKETVNGRMRSVRIGCSYEDTSITLGFPVQEWQANRGGMMHGGMICTAFDITAAAIARFCAGENYAPTISLDVKYIRPVQIGDQLIVTAKATAAGKRITQIVCEARSKNTGKLAATAASVYMNVDTTKEKR</sequence>
<evidence type="ECO:0000313" key="5">
    <source>
        <dbReference type="Proteomes" id="UP000602647"/>
    </source>
</evidence>
<proteinExistence type="inferred from homology"/>
<protein>
    <submittedName>
        <fullName evidence="4">PaaI family thioesterase</fullName>
    </submittedName>
</protein>
<accession>A0A923NJR3</accession>
<evidence type="ECO:0000256" key="2">
    <source>
        <dbReference type="ARBA" id="ARBA00022801"/>
    </source>
</evidence>
<reference evidence="4" key="1">
    <citation type="submission" date="2020-08" db="EMBL/GenBank/DDBJ databases">
        <title>Genome public.</title>
        <authorList>
            <person name="Liu C."/>
            <person name="Sun Q."/>
        </authorList>
    </citation>
    <scope>NUCLEOTIDE SEQUENCE</scope>
    <source>
        <strain evidence="4">BX12</strain>
    </source>
</reference>
<dbReference type="InterPro" id="IPR006683">
    <property type="entry name" value="Thioestr_dom"/>
</dbReference>
<gene>
    <name evidence="4" type="ORF">H9L42_11055</name>
</gene>
<comment type="similarity">
    <text evidence="1">Belongs to the thioesterase PaaI family.</text>
</comment>
<keyword evidence="5" id="KW-1185">Reference proteome</keyword>